<dbReference type="AlphaFoldDB" id="A0A511M4H7"/>
<dbReference type="EMBL" id="BJXA01000001">
    <property type="protein sequence ID" value="GEM35525.1"/>
    <property type="molecule type" value="Genomic_DNA"/>
</dbReference>
<name>A0A511M4H7_9NOCA</name>
<reference evidence="1 2" key="1">
    <citation type="submission" date="2019-07" db="EMBL/GenBank/DDBJ databases">
        <title>Whole genome shotgun sequence of Nocardia ninae NBRC 108245.</title>
        <authorList>
            <person name="Hosoyama A."/>
            <person name="Uohara A."/>
            <person name="Ohji S."/>
            <person name="Ichikawa N."/>
        </authorList>
    </citation>
    <scope>NUCLEOTIDE SEQUENCE [LARGE SCALE GENOMIC DNA]</scope>
    <source>
        <strain evidence="1 2">NBRC 108245</strain>
    </source>
</reference>
<proteinExistence type="predicted"/>
<dbReference type="Proteomes" id="UP000321424">
    <property type="component" value="Unassembled WGS sequence"/>
</dbReference>
<accession>A0A511M4H7</accession>
<organism evidence="1 2">
    <name type="scientific">Nocardia ninae NBRC 108245</name>
    <dbReference type="NCBI Taxonomy" id="1210091"/>
    <lineage>
        <taxon>Bacteria</taxon>
        <taxon>Bacillati</taxon>
        <taxon>Actinomycetota</taxon>
        <taxon>Actinomycetes</taxon>
        <taxon>Mycobacteriales</taxon>
        <taxon>Nocardiaceae</taxon>
        <taxon>Nocardia</taxon>
    </lineage>
</organism>
<gene>
    <name evidence="1" type="ORF">NN4_00440</name>
</gene>
<evidence type="ECO:0000313" key="2">
    <source>
        <dbReference type="Proteomes" id="UP000321424"/>
    </source>
</evidence>
<keyword evidence="2" id="KW-1185">Reference proteome</keyword>
<sequence>MDLGDSVTGRMSVSGRSVGVVELTYRGVGEELGGSALRSGVGEGVVNATTSVRAVRISAASCPDEPKKEG</sequence>
<protein>
    <submittedName>
        <fullName evidence="1">Uncharacterized protein</fullName>
    </submittedName>
</protein>
<comment type="caution">
    <text evidence="1">The sequence shown here is derived from an EMBL/GenBank/DDBJ whole genome shotgun (WGS) entry which is preliminary data.</text>
</comment>
<evidence type="ECO:0000313" key="1">
    <source>
        <dbReference type="EMBL" id="GEM35525.1"/>
    </source>
</evidence>